<dbReference type="GO" id="GO:0007005">
    <property type="term" value="P:mitochondrion organization"/>
    <property type="evidence" value="ECO:0007669"/>
    <property type="project" value="InterPro"/>
</dbReference>
<protein>
    <recommendedName>
        <fullName evidence="5">CHCH domain-containing protein</fullName>
    </recommendedName>
</protein>
<evidence type="ECO:0008006" key="5">
    <source>
        <dbReference type="Google" id="ProtNLM"/>
    </source>
</evidence>
<dbReference type="AlphaFoldDB" id="A0A085NEN3"/>
<dbReference type="PROSITE" id="PS51808">
    <property type="entry name" value="CHCH"/>
    <property type="match status" value="1"/>
</dbReference>
<organism evidence="3">
    <name type="scientific">Trichuris suis</name>
    <name type="common">pig whipworm</name>
    <dbReference type="NCBI Taxonomy" id="68888"/>
    <lineage>
        <taxon>Eukaryota</taxon>
        <taxon>Metazoa</taxon>
        <taxon>Ecdysozoa</taxon>
        <taxon>Nematoda</taxon>
        <taxon>Enoplea</taxon>
        <taxon>Dorylaimia</taxon>
        <taxon>Trichinellida</taxon>
        <taxon>Trichuridae</taxon>
        <taxon>Trichuris</taxon>
    </lineage>
</organism>
<dbReference type="Proteomes" id="UP000030758">
    <property type="component" value="Unassembled WGS sequence"/>
</dbReference>
<dbReference type="PANTHER" id="PTHR13523">
    <property type="entry name" value="COILED-COIL-HELIX-COILED-COIL-HELIX DOMAIN CONTAINING 2/NUR77"/>
    <property type="match status" value="1"/>
</dbReference>
<dbReference type="GO" id="GO:0005739">
    <property type="term" value="C:mitochondrion"/>
    <property type="evidence" value="ECO:0007669"/>
    <property type="project" value="TreeGrafter"/>
</dbReference>
<feature type="region of interest" description="Disordered" evidence="1">
    <location>
        <begin position="1"/>
        <end position="42"/>
    </location>
</feature>
<dbReference type="InterPro" id="IPR055304">
    <property type="entry name" value="CHCHD2/10-like"/>
</dbReference>
<dbReference type="Proteomes" id="UP000030764">
    <property type="component" value="Unassembled WGS sequence"/>
</dbReference>
<feature type="compositionally biased region" description="Pro residues" evidence="1">
    <location>
        <begin position="13"/>
        <end position="31"/>
    </location>
</feature>
<gene>
    <name evidence="2" type="ORF">M513_02818</name>
    <name evidence="3" type="ORF">M514_02818</name>
</gene>
<name>A0A085NEN3_9BILA</name>
<feature type="region of interest" description="Disordered" evidence="1">
    <location>
        <begin position="61"/>
        <end position="87"/>
    </location>
</feature>
<evidence type="ECO:0000313" key="4">
    <source>
        <dbReference type="Proteomes" id="UP000030764"/>
    </source>
</evidence>
<dbReference type="EMBL" id="KL363194">
    <property type="protein sequence ID" value="KFD56363.1"/>
    <property type="molecule type" value="Genomic_DNA"/>
</dbReference>
<dbReference type="GO" id="GO:0005634">
    <property type="term" value="C:nucleus"/>
    <property type="evidence" value="ECO:0007669"/>
    <property type="project" value="TreeGrafter"/>
</dbReference>
<dbReference type="EMBL" id="KL367509">
    <property type="protein sequence ID" value="KFD67929.1"/>
    <property type="molecule type" value="Genomic_DNA"/>
</dbReference>
<evidence type="ECO:0000313" key="2">
    <source>
        <dbReference type="EMBL" id="KFD56363.1"/>
    </source>
</evidence>
<keyword evidence="4" id="KW-1185">Reference proteome</keyword>
<evidence type="ECO:0000313" key="3">
    <source>
        <dbReference type="EMBL" id="KFD67929.1"/>
    </source>
</evidence>
<feature type="compositionally biased region" description="Polar residues" evidence="1">
    <location>
        <begin position="76"/>
        <end position="87"/>
    </location>
</feature>
<reference evidence="3 4" key="1">
    <citation type="journal article" date="2014" name="Nat. Genet.">
        <title>Genome and transcriptome of the porcine whipworm Trichuris suis.</title>
        <authorList>
            <person name="Jex A.R."/>
            <person name="Nejsum P."/>
            <person name="Schwarz E.M."/>
            <person name="Hu L."/>
            <person name="Young N.D."/>
            <person name="Hall R.S."/>
            <person name="Korhonen P.K."/>
            <person name="Liao S."/>
            <person name="Thamsborg S."/>
            <person name="Xia J."/>
            <person name="Xu P."/>
            <person name="Wang S."/>
            <person name="Scheerlinck J.P."/>
            <person name="Hofmann A."/>
            <person name="Sternberg P.W."/>
            <person name="Wang J."/>
            <person name="Gasser R.B."/>
        </authorList>
    </citation>
    <scope>NUCLEOTIDE SEQUENCE [LARGE SCALE GENOMIC DNA]</scope>
    <source>
        <strain evidence="3">DCEP-RM93F</strain>
        <strain evidence="2">DCEP-RM93M</strain>
    </source>
</reference>
<sequence>MPRRRVGRSSAPPRRPAARPAPPPPPAPPQQPQQGPGLFGQMAATAGGVAIGSAVGHALGNALVGDKGPMVDAGPVQQQVPDQPMTGTLQKPCEFELQQFLECAKNNDLSLCEGFNQVLKECRTRYNV</sequence>
<accession>A0A085NEN3</accession>
<dbReference type="PANTHER" id="PTHR13523:SF2">
    <property type="entry name" value="COILED-COIL-HELIX-COILED-COIL-HELIX DOMAIN CONTAINING 2, ISOFORM A-RELATED"/>
    <property type="match status" value="1"/>
</dbReference>
<proteinExistence type="predicted"/>
<evidence type="ECO:0000256" key="1">
    <source>
        <dbReference type="SAM" id="MobiDB-lite"/>
    </source>
</evidence>